<feature type="signal peptide" evidence="2">
    <location>
        <begin position="1"/>
        <end position="23"/>
    </location>
</feature>
<feature type="chain" id="PRO_5016357257" description="Secreted protein" evidence="2">
    <location>
        <begin position="24"/>
        <end position="111"/>
    </location>
</feature>
<accession>A0A319D1X6</accession>
<evidence type="ECO:0008006" key="5">
    <source>
        <dbReference type="Google" id="ProtNLM"/>
    </source>
</evidence>
<proteinExistence type="predicted"/>
<keyword evidence="2" id="KW-0732">Signal</keyword>
<dbReference type="Proteomes" id="UP000247810">
    <property type="component" value="Unassembled WGS sequence"/>
</dbReference>
<evidence type="ECO:0000256" key="2">
    <source>
        <dbReference type="SAM" id="SignalP"/>
    </source>
</evidence>
<dbReference type="EMBL" id="KZ825944">
    <property type="protein sequence ID" value="PYH91485.1"/>
    <property type="molecule type" value="Genomic_DNA"/>
</dbReference>
<gene>
    <name evidence="3" type="ORF">BO71DRAFT_411772</name>
</gene>
<name>A0A319D1X6_9EURO</name>
<keyword evidence="4" id="KW-1185">Reference proteome</keyword>
<dbReference type="VEuPathDB" id="FungiDB:BO71DRAFT_411772"/>
<dbReference type="AlphaFoldDB" id="A0A319D1X6"/>
<feature type="region of interest" description="Disordered" evidence="1">
    <location>
        <begin position="47"/>
        <end position="77"/>
    </location>
</feature>
<protein>
    <recommendedName>
        <fullName evidence="5">Secreted protein</fullName>
    </recommendedName>
</protein>
<evidence type="ECO:0000256" key="1">
    <source>
        <dbReference type="SAM" id="MobiDB-lite"/>
    </source>
</evidence>
<organism evidence="3 4">
    <name type="scientific">Aspergillus ellipticus CBS 707.79</name>
    <dbReference type="NCBI Taxonomy" id="1448320"/>
    <lineage>
        <taxon>Eukaryota</taxon>
        <taxon>Fungi</taxon>
        <taxon>Dikarya</taxon>
        <taxon>Ascomycota</taxon>
        <taxon>Pezizomycotina</taxon>
        <taxon>Eurotiomycetes</taxon>
        <taxon>Eurotiomycetidae</taxon>
        <taxon>Eurotiales</taxon>
        <taxon>Aspergillaceae</taxon>
        <taxon>Aspergillus</taxon>
        <taxon>Aspergillus subgen. Circumdati</taxon>
    </lineage>
</organism>
<reference evidence="3 4" key="1">
    <citation type="submission" date="2018-02" db="EMBL/GenBank/DDBJ databases">
        <title>The genomes of Aspergillus section Nigri reveals drivers in fungal speciation.</title>
        <authorList>
            <consortium name="DOE Joint Genome Institute"/>
            <person name="Vesth T.C."/>
            <person name="Nybo J."/>
            <person name="Theobald S."/>
            <person name="Brandl J."/>
            <person name="Frisvad J.C."/>
            <person name="Nielsen K.F."/>
            <person name="Lyhne E.K."/>
            <person name="Kogle M.E."/>
            <person name="Kuo A."/>
            <person name="Riley R."/>
            <person name="Clum A."/>
            <person name="Nolan M."/>
            <person name="Lipzen A."/>
            <person name="Salamov A."/>
            <person name="Henrissat B."/>
            <person name="Wiebenga A."/>
            <person name="De vries R.P."/>
            <person name="Grigoriev I.V."/>
            <person name="Mortensen U.H."/>
            <person name="Andersen M.R."/>
            <person name="Baker S.E."/>
        </authorList>
    </citation>
    <scope>NUCLEOTIDE SEQUENCE [LARGE SCALE GENOMIC DNA]</scope>
    <source>
        <strain evidence="3 4">CBS 707.79</strain>
    </source>
</reference>
<evidence type="ECO:0000313" key="4">
    <source>
        <dbReference type="Proteomes" id="UP000247810"/>
    </source>
</evidence>
<evidence type="ECO:0000313" key="3">
    <source>
        <dbReference type="EMBL" id="PYH91485.1"/>
    </source>
</evidence>
<sequence length="111" mass="11674">MIQFKHLFILLALFGLLVQTGLADPVAVATGIANVDNTVDNAAAVAPITDNHDDSVDDNNTNDVDDNTDLNDTGVSDATSDTEFELQKLIHQCSGGGLMELASIDQATDSL</sequence>